<dbReference type="STRING" id="1182542.W9XXY0"/>
<evidence type="ECO:0000256" key="1">
    <source>
        <dbReference type="SAM" id="MobiDB-lite"/>
    </source>
</evidence>
<feature type="compositionally biased region" description="Polar residues" evidence="1">
    <location>
        <begin position="103"/>
        <end position="114"/>
    </location>
</feature>
<reference evidence="2 3" key="1">
    <citation type="submission" date="2013-03" db="EMBL/GenBank/DDBJ databases">
        <title>The Genome Sequence of Capronia epimyces CBS 606.96.</title>
        <authorList>
            <consortium name="The Broad Institute Genomics Platform"/>
            <person name="Cuomo C."/>
            <person name="de Hoog S."/>
            <person name="Gorbushina A."/>
            <person name="Walker B."/>
            <person name="Young S.K."/>
            <person name="Zeng Q."/>
            <person name="Gargeya S."/>
            <person name="Fitzgerald M."/>
            <person name="Haas B."/>
            <person name="Abouelleil A."/>
            <person name="Allen A.W."/>
            <person name="Alvarado L."/>
            <person name="Arachchi H.M."/>
            <person name="Berlin A.M."/>
            <person name="Chapman S.B."/>
            <person name="Gainer-Dewar J."/>
            <person name="Goldberg J."/>
            <person name="Griggs A."/>
            <person name="Gujja S."/>
            <person name="Hansen M."/>
            <person name="Howarth C."/>
            <person name="Imamovic A."/>
            <person name="Ireland A."/>
            <person name="Larimer J."/>
            <person name="McCowan C."/>
            <person name="Murphy C."/>
            <person name="Pearson M."/>
            <person name="Poon T.W."/>
            <person name="Priest M."/>
            <person name="Roberts A."/>
            <person name="Saif S."/>
            <person name="Shea T."/>
            <person name="Sisk P."/>
            <person name="Sykes S."/>
            <person name="Wortman J."/>
            <person name="Nusbaum C."/>
            <person name="Birren B."/>
        </authorList>
    </citation>
    <scope>NUCLEOTIDE SEQUENCE [LARGE SCALE GENOMIC DNA]</scope>
    <source>
        <strain evidence="2 3">CBS 606.96</strain>
    </source>
</reference>
<protein>
    <submittedName>
        <fullName evidence="2">Uncharacterized protein</fullName>
    </submittedName>
</protein>
<dbReference type="OrthoDB" id="4159667at2759"/>
<dbReference type="HOGENOM" id="CLU_325963_0_0_1"/>
<dbReference type="eggNOG" id="KOG0581">
    <property type="taxonomic scope" value="Eukaryota"/>
</dbReference>
<accession>W9XXY0</accession>
<feature type="compositionally biased region" description="Polar residues" evidence="1">
    <location>
        <begin position="162"/>
        <end position="172"/>
    </location>
</feature>
<dbReference type="RefSeq" id="XP_007734083.1">
    <property type="nucleotide sequence ID" value="XM_007735893.1"/>
</dbReference>
<dbReference type="Proteomes" id="UP000019478">
    <property type="component" value="Unassembled WGS sequence"/>
</dbReference>
<evidence type="ECO:0000313" key="2">
    <source>
        <dbReference type="EMBL" id="EXJ85098.1"/>
    </source>
</evidence>
<dbReference type="AlphaFoldDB" id="W9XXY0"/>
<evidence type="ECO:0000313" key="3">
    <source>
        <dbReference type="Proteomes" id="UP000019478"/>
    </source>
</evidence>
<feature type="region of interest" description="Disordered" evidence="1">
    <location>
        <begin position="1"/>
        <end position="212"/>
    </location>
</feature>
<keyword evidence="3" id="KW-1185">Reference proteome</keyword>
<comment type="caution">
    <text evidence="2">The sequence shown here is derived from an EMBL/GenBank/DDBJ whole genome shotgun (WGS) entry which is preliminary data.</text>
</comment>
<name>W9XXY0_9EURO</name>
<dbReference type="EMBL" id="AMGY01000004">
    <property type="protein sequence ID" value="EXJ85098.1"/>
    <property type="molecule type" value="Genomic_DNA"/>
</dbReference>
<proteinExistence type="predicted"/>
<gene>
    <name evidence="2" type="ORF">A1O3_05773</name>
</gene>
<dbReference type="GeneID" id="19169883"/>
<feature type="region of interest" description="Disordered" evidence="1">
    <location>
        <begin position="643"/>
        <end position="673"/>
    </location>
</feature>
<organism evidence="2 3">
    <name type="scientific">Capronia epimyces CBS 606.96</name>
    <dbReference type="NCBI Taxonomy" id="1182542"/>
    <lineage>
        <taxon>Eukaryota</taxon>
        <taxon>Fungi</taxon>
        <taxon>Dikarya</taxon>
        <taxon>Ascomycota</taxon>
        <taxon>Pezizomycotina</taxon>
        <taxon>Eurotiomycetes</taxon>
        <taxon>Chaetothyriomycetidae</taxon>
        <taxon>Chaetothyriales</taxon>
        <taxon>Herpotrichiellaceae</taxon>
        <taxon>Capronia</taxon>
    </lineage>
</organism>
<sequence length="884" mass="97997">MGSPSKAPPTRIMTRPSPYRKQVRPKDDSTDSLPLPVAADNGGRMLMPTPHQTRSRSPQKKPMQPQQPSNRAREKARAQTTDYEDGENEVGDIVHVRYPGLSDDTQSPRANSSEAARLTLKEPNIRKTPLKTPSSKLMTPAPKRKISPNKKLSPESYIGGKTRSQVVASQGRGSPEAAAGSSRPPLRVSAPSTTPPAERSFSKRPAPEDDAAGLAASFPKRVRIQEPASLPQPSSFQATSLEGDFRFSNSGQNESSVDSGELLQIEQADELLQDVLAQPRALGLDQISALFVRLQEKSFRFSQRRFDHELTADQKAAWPLHLLSTQYKPLMLMTQFIADGSRYGWHNFFTKREHRVPLIHGIIGEWFKHRIFNHTAFGAPEDIQEQLEAVDREYIQYDAFVRSKKRAEVLESLKFGYGNNDDNHDRPYFPDQHASNTDKASLELADHLMQLIEPLLPPQSGKSHWLGVEMEQDDATSLHFTIFVELVELILTAATLHFCIRLTGLNGTIVRIAPHVAKGSIYDISQDTNNICVNANFCNSTKSRSAGARDALQVKMTCWGRVEAVTPHGPNRLELEGRQQQVRETLGSRAELSWREVEDQVFPVLPYDLQEDDAGRAAAEKEIPVRGTEWSISIAKAAAKEAREHTFGKRRGSADTEDESSFSSSEDEARARPSKPLRGSFVVVYPNVAPANVYCVWTNDTTKHTQTLEEAVNEARRAKGMYYRLEDLGTHTVNLALEYRAYEWAIATGLIGGLTGGILLSAVARRVVSLSHSLPLDSIRTYFVQLVRDIRNGVPLSLSKALGAQYFSTLGNALKQSGARVKTALDFPSLVDRLRLTASPAVPETTILTSTVTGWTTVTVQPTLQNIYEPSPPLLVYSTATLEQ</sequence>